<reference evidence="9 10" key="1">
    <citation type="journal article" date="2015" name="Genome Biol. Evol.">
        <title>Comparative Genomics of a Bacterivorous Green Alga Reveals Evolutionary Causalities and Consequences of Phago-Mixotrophic Mode of Nutrition.</title>
        <authorList>
            <person name="Burns J.A."/>
            <person name="Paasch A."/>
            <person name="Narechania A."/>
            <person name="Kim E."/>
        </authorList>
    </citation>
    <scope>NUCLEOTIDE SEQUENCE [LARGE SCALE GENOMIC DNA]</scope>
    <source>
        <strain evidence="9 10">PLY_AMNH</strain>
    </source>
</reference>
<comment type="caution">
    <text evidence="9">The sequence shown here is derived from an EMBL/GenBank/DDBJ whole genome shotgun (WGS) entry which is preliminary data.</text>
</comment>
<keyword evidence="10" id="KW-1185">Reference proteome</keyword>
<dbReference type="PANTHER" id="PTHR46988">
    <property type="entry name" value="TWO PORE CALCIUM CHANNEL PROTEIN 1"/>
    <property type="match status" value="1"/>
</dbReference>
<evidence type="ECO:0000256" key="5">
    <source>
        <dbReference type="ARBA" id="ARBA00023065"/>
    </source>
</evidence>
<keyword evidence="8" id="KW-0472">Membrane</keyword>
<evidence type="ECO:0000256" key="8">
    <source>
        <dbReference type="SAM" id="Phobius"/>
    </source>
</evidence>
<feature type="compositionally biased region" description="Basic and acidic residues" evidence="7">
    <location>
        <begin position="7"/>
        <end position="19"/>
    </location>
</feature>
<evidence type="ECO:0000256" key="2">
    <source>
        <dbReference type="ARBA" id="ARBA00022673"/>
    </source>
</evidence>
<keyword evidence="3" id="KW-0677">Repeat</keyword>
<feature type="transmembrane region" description="Helical" evidence="8">
    <location>
        <begin position="119"/>
        <end position="145"/>
    </location>
</feature>
<organism evidence="9 10">
    <name type="scientific">Cymbomonas tetramitiformis</name>
    <dbReference type="NCBI Taxonomy" id="36881"/>
    <lineage>
        <taxon>Eukaryota</taxon>
        <taxon>Viridiplantae</taxon>
        <taxon>Chlorophyta</taxon>
        <taxon>Pyramimonadophyceae</taxon>
        <taxon>Pyramimonadales</taxon>
        <taxon>Pyramimonadaceae</taxon>
        <taxon>Cymbomonas</taxon>
    </lineage>
</organism>
<accession>A0AAE0FDP5</accession>
<keyword evidence="8" id="KW-1133">Transmembrane helix</keyword>
<dbReference type="AlphaFoldDB" id="A0AAE0FDP5"/>
<gene>
    <name evidence="9" type="ORF">CYMTET_33109</name>
</gene>
<evidence type="ECO:0000256" key="4">
    <source>
        <dbReference type="ARBA" id="ARBA00022837"/>
    </source>
</evidence>
<keyword evidence="5" id="KW-0406">Ion transport</keyword>
<feature type="non-terminal residue" evidence="9">
    <location>
        <position position="223"/>
    </location>
</feature>
<keyword evidence="2" id="KW-0109">Calcium transport</keyword>
<feature type="transmembrane region" description="Helical" evidence="8">
    <location>
        <begin position="78"/>
        <end position="99"/>
    </location>
</feature>
<feature type="region of interest" description="Disordered" evidence="7">
    <location>
        <begin position="1"/>
        <end position="23"/>
    </location>
</feature>
<keyword evidence="4" id="KW-0106">Calcium</keyword>
<keyword evidence="6" id="KW-0407">Ion channel</keyword>
<evidence type="ECO:0000256" key="1">
    <source>
        <dbReference type="ARBA" id="ARBA00022448"/>
    </source>
</evidence>
<keyword evidence="1" id="KW-0813">Transport</keyword>
<evidence type="ECO:0000256" key="3">
    <source>
        <dbReference type="ARBA" id="ARBA00022737"/>
    </source>
</evidence>
<sequence length="223" mass="25238">MPARMALKLDKSKHAPEKDTDTDDIGLLVPERKDYTGDVKYEIAAALVQSALNGKNSAVETDVKVLEESAHSRRFYKIYIDTTYSRAALLIILFWLPLFEVPPWCLSNSKSDPCDDADYPLSGIGFIPVLPYLSIQLVLASVLLADVILQMQFSAFELEWNVLPKFHKSIGTLTENQKLLTHKFVVCVVLLLDCFISLCWAVKYQHMPVRISSYCTVDLFVLY</sequence>
<evidence type="ECO:0000256" key="6">
    <source>
        <dbReference type="ARBA" id="ARBA00023303"/>
    </source>
</evidence>
<keyword evidence="2" id="KW-0107">Calcium channel</keyword>
<keyword evidence="8" id="KW-0812">Transmembrane</keyword>
<dbReference type="InterPro" id="IPR044581">
    <property type="entry name" value="TPC1_plant"/>
</dbReference>
<dbReference type="Proteomes" id="UP001190700">
    <property type="component" value="Unassembled WGS sequence"/>
</dbReference>
<dbReference type="EMBL" id="LGRX02020079">
    <property type="protein sequence ID" value="KAK3257815.1"/>
    <property type="molecule type" value="Genomic_DNA"/>
</dbReference>
<name>A0AAE0FDP5_9CHLO</name>
<evidence type="ECO:0000256" key="7">
    <source>
        <dbReference type="SAM" id="MobiDB-lite"/>
    </source>
</evidence>
<feature type="transmembrane region" description="Helical" evidence="8">
    <location>
        <begin position="184"/>
        <end position="203"/>
    </location>
</feature>
<dbReference type="GO" id="GO:0005245">
    <property type="term" value="F:voltage-gated calcium channel activity"/>
    <property type="evidence" value="ECO:0007669"/>
    <property type="project" value="InterPro"/>
</dbReference>
<dbReference type="PANTHER" id="PTHR46988:SF2">
    <property type="entry name" value="TWO PORE CALCIUM CHANNEL PROTEIN 1"/>
    <property type="match status" value="1"/>
</dbReference>
<evidence type="ECO:0000313" key="10">
    <source>
        <dbReference type="Proteomes" id="UP001190700"/>
    </source>
</evidence>
<proteinExistence type="predicted"/>
<evidence type="ECO:0000313" key="9">
    <source>
        <dbReference type="EMBL" id="KAK3257815.1"/>
    </source>
</evidence>
<protein>
    <submittedName>
        <fullName evidence="9">Uncharacterized protein</fullName>
    </submittedName>
</protein>